<dbReference type="EMBL" id="LAZR01004128">
    <property type="protein sequence ID" value="KKN11501.1"/>
    <property type="molecule type" value="Genomic_DNA"/>
</dbReference>
<proteinExistence type="predicted"/>
<dbReference type="SUPFAM" id="SSF51735">
    <property type="entry name" value="NAD(P)-binding Rossmann-fold domains"/>
    <property type="match status" value="1"/>
</dbReference>
<evidence type="ECO:0000313" key="2">
    <source>
        <dbReference type="EMBL" id="KKN11501.1"/>
    </source>
</evidence>
<name>A0A0F9QE23_9ZZZZ</name>
<dbReference type="GO" id="GO:0000166">
    <property type="term" value="F:nucleotide binding"/>
    <property type="evidence" value="ECO:0007669"/>
    <property type="project" value="InterPro"/>
</dbReference>
<comment type="caution">
    <text evidence="2">The sequence shown here is derived from an EMBL/GenBank/DDBJ whole genome shotgun (WGS) entry which is preliminary data.</text>
</comment>
<protein>
    <recommendedName>
        <fullName evidence="1">Gfo/Idh/MocA-like oxidoreductase N-terminal domain-containing protein</fullName>
    </recommendedName>
</protein>
<sequence length="331" mass="37094">MNTRRKFIEKLGKGAAFSSLALAIPFDATSQWRSEKNEEIKNFRIGIIGAENSHTAGFGKLFNIEKAFPGMEVKYVWGETRAFAEKAMQEGRIPNLVDEPNDMLGKIDGLIIDHRHGKFHLEPAIPFIEAGVPTFIDKPFCYRAKEGKAFLKRSKALGTPVTSFSSIAHSYETVDIIDQLKTMGDINQVVRYGPIDLQSKYGGIFFYGAHTVQPLLYMFGNTVAKVRVQKNGENSGASLVFKNGMMASLVFTTKNYEWQTYVETEKGIEELKSGNEAKIPGKNYVDMVNMFKTGVEPRSHESIIHCVAVLEALEKSVVSEQWENVLTFDEI</sequence>
<accession>A0A0F9QE23</accession>
<organism evidence="2">
    <name type="scientific">marine sediment metagenome</name>
    <dbReference type="NCBI Taxonomy" id="412755"/>
    <lineage>
        <taxon>unclassified sequences</taxon>
        <taxon>metagenomes</taxon>
        <taxon>ecological metagenomes</taxon>
    </lineage>
</organism>
<feature type="domain" description="Gfo/Idh/MocA-like oxidoreductase N-terminal" evidence="1">
    <location>
        <begin position="43"/>
        <end position="159"/>
    </location>
</feature>
<dbReference type="InterPro" id="IPR036291">
    <property type="entry name" value="NAD(P)-bd_dom_sf"/>
</dbReference>
<dbReference type="AlphaFoldDB" id="A0A0F9QE23"/>
<evidence type="ECO:0000259" key="1">
    <source>
        <dbReference type="Pfam" id="PF01408"/>
    </source>
</evidence>
<reference evidence="2" key="1">
    <citation type="journal article" date="2015" name="Nature">
        <title>Complex archaea that bridge the gap between prokaryotes and eukaryotes.</title>
        <authorList>
            <person name="Spang A."/>
            <person name="Saw J.H."/>
            <person name="Jorgensen S.L."/>
            <person name="Zaremba-Niedzwiedzka K."/>
            <person name="Martijn J."/>
            <person name="Lind A.E."/>
            <person name="van Eijk R."/>
            <person name="Schleper C."/>
            <person name="Guy L."/>
            <person name="Ettema T.J."/>
        </authorList>
    </citation>
    <scope>NUCLEOTIDE SEQUENCE</scope>
</reference>
<dbReference type="InterPro" id="IPR000683">
    <property type="entry name" value="Gfo/Idh/MocA-like_OxRdtase_N"/>
</dbReference>
<dbReference type="Pfam" id="PF01408">
    <property type="entry name" value="GFO_IDH_MocA"/>
    <property type="match status" value="1"/>
</dbReference>
<gene>
    <name evidence="2" type="ORF">LCGC14_1025890</name>
</gene>
<dbReference type="Gene3D" id="3.40.50.720">
    <property type="entry name" value="NAD(P)-binding Rossmann-like Domain"/>
    <property type="match status" value="1"/>
</dbReference>